<feature type="compositionally biased region" description="Polar residues" evidence="3">
    <location>
        <begin position="777"/>
        <end position="804"/>
    </location>
</feature>
<dbReference type="OrthoDB" id="5588096at2759"/>
<evidence type="ECO:0000256" key="1">
    <source>
        <dbReference type="ARBA" id="ARBA00022737"/>
    </source>
</evidence>
<feature type="region of interest" description="Disordered" evidence="3">
    <location>
        <begin position="1"/>
        <end position="90"/>
    </location>
</feature>
<feature type="compositionally biased region" description="Low complexity" evidence="3">
    <location>
        <begin position="58"/>
        <end position="68"/>
    </location>
</feature>
<dbReference type="AlphaFoldDB" id="A0A316UC06"/>
<keyword evidence="1" id="KW-0677">Repeat</keyword>
<dbReference type="InterPro" id="IPR022018">
    <property type="entry name" value="GIT1_C"/>
</dbReference>
<dbReference type="SMART" id="SM00555">
    <property type="entry name" value="GIT"/>
    <property type="match status" value="2"/>
</dbReference>
<keyword evidence="6" id="KW-1185">Reference proteome</keyword>
<dbReference type="PANTHER" id="PTHR21601:SF0">
    <property type="entry name" value="PROTEIN SPA2-RELATED"/>
    <property type="match status" value="1"/>
</dbReference>
<feature type="compositionally biased region" description="Polar residues" evidence="3">
    <location>
        <begin position="20"/>
        <end position="30"/>
    </location>
</feature>
<dbReference type="STRING" id="1684307.A0A316UC06"/>
<evidence type="ECO:0000256" key="2">
    <source>
        <dbReference type="SAM" id="Coils"/>
    </source>
</evidence>
<dbReference type="GO" id="GO:1902716">
    <property type="term" value="C:cell cortex of growing cell tip"/>
    <property type="evidence" value="ECO:0007669"/>
    <property type="project" value="TreeGrafter"/>
</dbReference>
<feature type="compositionally biased region" description="Basic and acidic residues" evidence="3">
    <location>
        <begin position="217"/>
        <end position="263"/>
    </location>
</feature>
<feature type="domain" description="GIT Spa2 homology (SHD)" evidence="4">
    <location>
        <begin position="171"/>
        <end position="201"/>
    </location>
</feature>
<dbReference type="GO" id="GO:0005826">
    <property type="term" value="C:actomyosin contractile ring"/>
    <property type="evidence" value="ECO:0007669"/>
    <property type="project" value="TreeGrafter"/>
</dbReference>
<evidence type="ECO:0000313" key="6">
    <source>
        <dbReference type="Proteomes" id="UP000245942"/>
    </source>
</evidence>
<dbReference type="GO" id="GO:0005078">
    <property type="term" value="F:MAP-kinase scaffold activity"/>
    <property type="evidence" value="ECO:0007669"/>
    <property type="project" value="TreeGrafter"/>
</dbReference>
<dbReference type="InterPro" id="IPR039892">
    <property type="entry name" value="Spa2/Sph1"/>
</dbReference>
<gene>
    <name evidence="5" type="ORF">BCV69DRAFT_281899</name>
</gene>
<dbReference type="Gene3D" id="1.20.120.330">
    <property type="entry name" value="Nucleotidyltransferases domain 2"/>
    <property type="match status" value="1"/>
</dbReference>
<dbReference type="Proteomes" id="UP000245942">
    <property type="component" value="Unassembled WGS sequence"/>
</dbReference>
<dbReference type="EMBL" id="KZ819324">
    <property type="protein sequence ID" value="PWN21991.1"/>
    <property type="molecule type" value="Genomic_DNA"/>
</dbReference>
<feature type="region of interest" description="Disordered" evidence="3">
    <location>
        <begin position="217"/>
        <end position="265"/>
    </location>
</feature>
<evidence type="ECO:0000256" key="3">
    <source>
        <dbReference type="SAM" id="MobiDB-lite"/>
    </source>
</evidence>
<reference evidence="5 6" key="1">
    <citation type="journal article" date="2018" name="Mol. Biol. Evol.">
        <title>Broad Genomic Sampling Reveals a Smut Pathogenic Ancestry of the Fungal Clade Ustilaginomycotina.</title>
        <authorList>
            <person name="Kijpornyongpan T."/>
            <person name="Mondo S.J."/>
            <person name="Barry K."/>
            <person name="Sandor L."/>
            <person name="Lee J."/>
            <person name="Lipzen A."/>
            <person name="Pangilinan J."/>
            <person name="LaButti K."/>
            <person name="Hainaut M."/>
            <person name="Henrissat B."/>
            <person name="Grigoriev I.V."/>
            <person name="Spatafora J.W."/>
            <person name="Aime M.C."/>
        </authorList>
    </citation>
    <scope>NUCLEOTIDE SEQUENCE [LARGE SCALE GENOMIC DNA]</scope>
    <source>
        <strain evidence="5 6">MCA 4718</strain>
    </source>
</reference>
<dbReference type="InterPro" id="IPR013724">
    <property type="entry name" value="GIT_SHD"/>
</dbReference>
<dbReference type="Pfam" id="PF08518">
    <property type="entry name" value="GIT_SHD"/>
    <property type="match status" value="2"/>
</dbReference>
<feature type="compositionally biased region" description="Polar residues" evidence="3">
    <location>
        <begin position="863"/>
        <end position="877"/>
    </location>
</feature>
<dbReference type="Pfam" id="PF23742">
    <property type="entry name" value="VBS_C3G9"/>
    <property type="match status" value="1"/>
</dbReference>
<evidence type="ECO:0000313" key="5">
    <source>
        <dbReference type="EMBL" id="PWN21991.1"/>
    </source>
</evidence>
<dbReference type="RefSeq" id="XP_025349151.1">
    <property type="nucleotide sequence ID" value="XM_025492157.1"/>
</dbReference>
<feature type="coiled-coil region" evidence="2">
    <location>
        <begin position="358"/>
        <end position="539"/>
    </location>
</feature>
<feature type="compositionally biased region" description="Polar residues" evidence="3">
    <location>
        <begin position="711"/>
        <end position="725"/>
    </location>
</feature>
<name>A0A316UC06_9BASI</name>
<sequence length="1053" mass="116293">MPPPTIARMLPNFQLENGARNASPTSSKGYQPSPPPTAGILSPTFYSSPPVMPQRQISSSSYDDSGSSMHQGQSGTSKVRRQRPDTEEIRKVGKVHYQELLAFLRTHLAKEQTGPRSNAREKLTRLSKQQFTELSTDVYDELMRRINNTKQQIAVPHLAVREEFHPKRNQARQKLATLPKTRFKDLSSDVFFELERRFPELKEEYRPEAIAREKALEREEQERRLREDVARREAQEREREAAAQRDHEAETRRLNKAAPKESTSDMIVPTKSRIVEEEDVSVVYRVGGEQGSDEEMSHNQRVSTDMLDNRSTMYSQASSMGTGFVAGYAGSRGTGDFGYGRNSTTADGPNTFGIEKLRSDYEFKIATLQQRVATLEAQNGELREHSSRGEKYEEQLRLAESERDRLHAEHVDELDQMKGELDAHKQKHDEKARELESAMERMSLLQKDMDTRSSTNNVSAEDMERLQSDLAEQDRLIQDLRSEIESLIQEIQQLSSRNEELVAEKDQDLVVARDLNQQLISYKRKYEQAKTELRQYKATSQLYVQPPKTDEFMPTSDRGIIADVNVTAFQSSIDELLATARSTSPSNVLVSMKAVVLAATLITDDVAKFEESATFELSADDADQLMLLKPKISTTLNNLMNACRNHASSQGLSPVSLLDAAASHVSMTVVDLVRVLKLRSATQSEKDQFEAHFSGNALPPGGLKPLHIGSSAVSRTQPISPSLDSGATKLRASGERKSPIDAPSGGGMRLSPRGKSAPSGRYSPVGYRPSYGKIDTSVGNESASRNTSFSQQREPSSPIGNGSNPLGHYQNGGLSQVTSLPRTNLDSIKKSWTNGRRPSSGSVSHRRTGTGSYEADTSGGTGQSSIVYDDLSNNSADRSSRSLAGKGRRSVASASTPPRQLNGAGAHDNGDHDAEDGDTSEENWAELRNYIEVQTEAIVHSIQSLLSAIREGAQGVQLNENLVQITTIASSIIAISRDNLPPSSKEEGEEILGELTDNCEKLSEMQTRPSFDKSTKSAMASASYGVAKGLKALNGLLTEGEAVRQREELEALR</sequence>
<evidence type="ECO:0000259" key="4">
    <source>
        <dbReference type="SMART" id="SM00555"/>
    </source>
</evidence>
<dbReference type="Pfam" id="PF12205">
    <property type="entry name" value="GIT1_C"/>
    <property type="match status" value="1"/>
</dbReference>
<protein>
    <recommendedName>
        <fullName evidence="4">GIT Spa2 homology (SHD) domain-containing protein</fullName>
    </recommendedName>
</protein>
<dbReference type="InterPro" id="IPR056439">
    <property type="entry name" value="VBS_C3G9"/>
</dbReference>
<feature type="compositionally biased region" description="Polar residues" evidence="3">
    <location>
        <begin position="812"/>
        <end position="843"/>
    </location>
</feature>
<organism evidence="5 6">
    <name type="scientific">Pseudomicrostroma glucosiphilum</name>
    <dbReference type="NCBI Taxonomy" id="1684307"/>
    <lineage>
        <taxon>Eukaryota</taxon>
        <taxon>Fungi</taxon>
        <taxon>Dikarya</taxon>
        <taxon>Basidiomycota</taxon>
        <taxon>Ustilaginomycotina</taxon>
        <taxon>Exobasidiomycetes</taxon>
        <taxon>Microstromatales</taxon>
        <taxon>Microstromatales incertae sedis</taxon>
        <taxon>Pseudomicrostroma</taxon>
    </lineage>
</organism>
<proteinExistence type="predicted"/>
<keyword evidence="2" id="KW-0175">Coiled coil</keyword>
<accession>A0A316UC06</accession>
<dbReference type="PANTHER" id="PTHR21601">
    <property type="entry name" value="SPA2 PROTEIN"/>
    <property type="match status" value="1"/>
</dbReference>
<feature type="domain" description="GIT Spa2 homology (SHD)" evidence="4">
    <location>
        <begin position="119"/>
        <end position="149"/>
    </location>
</feature>
<dbReference type="GeneID" id="37013891"/>
<feature type="region of interest" description="Disordered" evidence="3">
    <location>
        <begin position="686"/>
        <end position="920"/>
    </location>
</feature>